<accession>A0A8S5S7W2</accession>
<name>A0A8S5S7W2_9CAUD</name>
<proteinExistence type="predicted"/>
<sequence>MNREIIENQIILCLELQKKCGIENIETFLALSKRVVELDKMLSSTEEHPPDTKTQSKAEVF</sequence>
<evidence type="ECO:0000256" key="1">
    <source>
        <dbReference type="SAM" id="MobiDB-lite"/>
    </source>
</evidence>
<protein>
    <submittedName>
        <fullName evidence="2">Uncharacterized protein</fullName>
    </submittedName>
</protein>
<evidence type="ECO:0000313" key="2">
    <source>
        <dbReference type="EMBL" id="DAF47006.1"/>
    </source>
</evidence>
<reference evidence="2" key="1">
    <citation type="journal article" date="2021" name="Proc. Natl. Acad. Sci. U.S.A.">
        <title>A Catalog of Tens of Thousands of Viruses from Human Metagenomes Reveals Hidden Associations with Chronic Diseases.</title>
        <authorList>
            <person name="Tisza M.J."/>
            <person name="Buck C.B."/>
        </authorList>
    </citation>
    <scope>NUCLEOTIDE SEQUENCE</scope>
    <source>
        <strain evidence="2">CtnzH2</strain>
    </source>
</reference>
<dbReference type="EMBL" id="BK032549">
    <property type="protein sequence ID" value="DAF47006.1"/>
    <property type="molecule type" value="Genomic_DNA"/>
</dbReference>
<organism evidence="2">
    <name type="scientific">Myoviridae sp. ctnzH2</name>
    <dbReference type="NCBI Taxonomy" id="2827707"/>
    <lineage>
        <taxon>Viruses</taxon>
        <taxon>Duplodnaviria</taxon>
        <taxon>Heunggongvirae</taxon>
        <taxon>Uroviricota</taxon>
        <taxon>Caudoviricetes</taxon>
    </lineage>
</organism>
<feature type="region of interest" description="Disordered" evidence="1">
    <location>
        <begin position="41"/>
        <end position="61"/>
    </location>
</feature>